<dbReference type="PANTHER" id="PTHR11910">
    <property type="entry name" value="ATP SYNTHASE DELTA CHAIN"/>
    <property type="match status" value="1"/>
</dbReference>
<evidence type="ECO:0000256" key="4">
    <source>
        <dbReference type="ARBA" id="ARBA00023065"/>
    </source>
</evidence>
<dbReference type="EMBL" id="MFEI01000030">
    <property type="protein sequence ID" value="OGE80502.1"/>
    <property type="molecule type" value="Genomic_DNA"/>
</dbReference>
<evidence type="ECO:0000313" key="7">
    <source>
        <dbReference type="EMBL" id="OGE80502.1"/>
    </source>
</evidence>
<reference evidence="7 8" key="1">
    <citation type="journal article" date="2016" name="Nat. Commun.">
        <title>Thousands of microbial genomes shed light on interconnected biogeochemical processes in an aquifer system.</title>
        <authorList>
            <person name="Anantharaman K."/>
            <person name="Brown C.T."/>
            <person name="Hug L.A."/>
            <person name="Sharon I."/>
            <person name="Castelle C.J."/>
            <person name="Probst A.J."/>
            <person name="Thomas B.C."/>
            <person name="Singh A."/>
            <person name="Wilkins M.J."/>
            <person name="Karaoz U."/>
            <person name="Brodie E.L."/>
            <person name="Williams K.H."/>
            <person name="Hubbard S.S."/>
            <person name="Banfield J.F."/>
        </authorList>
    </citation>
    <scope>NUCLEOTIDE SEQUENCE [LARGE SCALE GENOMIC DNA]</scope>
</reference>
<gene>
    <name evidence="7" type="ORF">A2826_00350</name>
</gene>
<dbReference type="GO" id="GO:0046933">
    <property type="term" value="F:proton-transporting ATP synthase activity, rotational mechanism"/>
    <property type="evidence" value="ECO:0007669"/>
    <property type="project" value="InterPro"/>
</dbReference>
<evidence type="ECO:0000256" key="6">
    <source>
        <dbReference type="ARBA" id="ARBA00023310"/>
    </source>
</evidence>
<comment type="caution">
    <text evidence="7">The sequence shown here is derived from an EMBL/GenBank/DDBJ whole genome shotgun (WGS) entry which is preliminary data.</text>
</comment>
<accession>A0A1F5NSJ0</accession>
<dbReference type="GO" id="GO:0016020">
    <property type="term" value="C:membrane"/>
    <property type="evidence" value="ECO:0007669"/>
    <property type="project" value="UniProtKB-SubCell"/>
</dbReference>
<dbReference type="PROSITE" id="PS00389">
    <property type="entry name" value="ATPASE_DELTA"/>
    <property type="match status" value="1"/>
</dbReference>
<protein>
    <submittedName>
        <fullName evidence="7">ATP synthase F1 subunit delta</fullName>
    </submittedName>
</protein>
<evidence type="ECO:0000256" key="2">
    <source>
        <dbReference type="ARBA" id="ARBA00022448"/>
    </source>
</evidence>
<name>A0A1F5NSJ0_9BACT</name>
<dbReference type="Proteomes" id="UP000177912">
    <property type="component" value="Unassembled WGS sequence"/>
</dbReference>
<keyword evidence="2" id="KW-0813">Transport</keyword>
<evidence type="ECO:0000256" key="3">
    <source>
        <dbReference type="ARBA" id="ARBA00022781"/>
    </source>
</evidence>
<dbReference type="STRING" id="1817822.A2826_00350"/>
<evidence type="ECO:0000256" key="1">
    <source>
        <dbReference type="ARBA" id="ARBA00004370"/>
    </source>
</evidence>
<dbReference type="AlphaFoldDB" id="A0A1F5NSJ0"/>
<keyword evidence="6" id="KW-0066">ATP synthesis</keyword>
<dbReference type="InterPro" id="IPR020781">
    <property type="entry name" value="ATPase_OSCP/d_CS"/>
</dbReference>
<keyword evidence="3" id="KW-0375">Hydrogen ion transport</keyword>
<keyword evidence="4" id="KW-0406">Ion transport</keyword>
<dbReference type="InterPro" id="IPR000711">
    <property type="entry name" value="ATPase_OSCP/dsu"/>
</dbReference>
<proteinExistence type="predicted"/>
<comment type="subcellular location">
    <subcellularLocation>
        <location evidence="1">Membrane</location>
    </subcellularLocation>
</comment>
<dbReference type="Pfam" id="PF00213">
    <property type="entry name" value="OSCP"/>
    <property type="match status" value="1"/>
</dbReference>
<evidence type="ECO:0000256" key="5">
    <source>
        <dbReference type="ARBA" id="ARBA00023136"/>
    </source>
</evidence>
<keyword evidence="5" id="KW-0472">Membrane</keyword>
<sequence>MTVTPKQYAEALYETLLSASPADQSEILDNFVRLLAEKGQLEAGAAIEAELIRYGQKSQGKISADLTFAKPDLSQNKILEALQRILGKPVEFTKKIDETLVGGVVIETEDQRIDLSVKKQLSNLKKVLSI</sequence>
<dbReference type="NCBIfam" id="TIGR01145">
    <property type="entry name" value="ATP_synt_delta"/>
    <property type="match status" value="1"/>
</dbReference>
<organism evidence="7 8">
    <name type="scientific">Candidatus Doudnabacteria bacterium RIFCSPHIGHO2_01_FULL_43_23</name>
    <dbReference type="NCBI Taxonomy" id="1817822"/>
    <lineage>
        <taxon>Bacteria</taxon>
        <taxon>Candidatus Doudnaibacteriota</taxon>
    </lineage>
</organism>
<evidence type="ECO:0000313" key="8">
    <source>
        <dbReference type="Proteomes" id="UP000177912"/>
    </source>
</evidence>